<evidence type="ECO:0000313" key="2">
    <source>
        <dbReference type="Proteomes" id="UP001159405"/>
    </source>
</evidence>
<evidence type="ECO:0008006" key="3">
    <source>
        <dbReference type="Google" id="ProtNLM"/>
    </source>
</evidence>
<protein>
    <recommendedName>
        <fullName evidence="3">Endonuclease/exonuclease/phosphatase domain-containing protein</fullName>
    </recommendedName>
</protein>
<organism evidence="1 2">
    <name type="scientific">Porites lobata</name>
    <dbReference type="NCBI Taxonomy" id="104759"/>
    <lineage>
        <taxon>Eukaryota</taxon>
        <taxon>Metazoa</taxon>
        <taxon>Cnidaria</taxon>
        <taxon>Anthozoa</taxon>
        <taxon>Hexacorallia</taxon>
        <taxon>Scleractinia</taxon>
        <taxon>Fungiina</taxon>
        <taxon>Poritidae</taxon>
        <taxon>Porites</taxon>
    </lineage>
</organism>
<evidence type="ECO:0000313" key="1">
    <source>
        <dbReference type="EMBL" id="CAH3179105.1"/>
    </source>
</evidence>
<accession>A0ABN8RI62</accession>
<keyword evidence="2" id="KW-1185">Reference proteome</keyword>
<name>A0ABN8RI62_9CNID</name>
<proteinExistence type="predicted"/>
<reference evidence="1 2" key="1">
    <citation type="submission" date="2022-05" db="EMBL/GenBank/DDBJ databases">
        <authorList>
            <consortium name="Genoscope - CEA"/>
            <person name="William W."/>
        </authorList>
    </citation>
    <scope>NUCLEOTIDE SEQUENCE [LARGE SCALE GENOMIC DNA]</scope>
</reference>
<gene>
    <name evidence="1" type="ORF">PLOB_00021613</name>
</gene>
<dbReference type="EMBL" id="CALNXK010000250">
    <property type="protein sequence ID" value="CAH3179105.1"/>
    <property type="molecule type" value="Genomic_DNA"/>
</dbReference>
<sequence>MASLNINSLLAHIDDLRIFVTDSKIDILAINETKLDSSIGGIVRRFEILVDKIDSENNDFYLLGDLNCDMLHNRSNYHISSNLTNIFDIYGLSQMISEPTRITSTSRTLIDLV</sequence>
<comment type="caution">
    <text evidence="1">The sequence shown here is derived from an EMBL/GenBank/DDBJ whole genome shotgun (WGS) entry which is preliminary data.</text>
</comment>
<dbReference type="Proteomes" id="UP001159405">
    <property type="component" value="Unassembled WGS sequence"/>
</dbReference>